<evidence type="ECO:0000259" key="3">
    <source>
        <dbReference type="Pfam" id="PF25597"/>
    </source>
</evidence>
<feature type="chain" id="PRO_5042973840" description="Retroviral polymerase SH3-like domain-containing protein" evidence="2">
    <location>
        <begin position="21"/>
        <end position="147"/>
    </location>
</feature>
<name>A0AAQ3MPW4_VIGMU</name>
<evidence type="ECO:0000313" key="5">
    <source>
        <dbReference type="Proteomes" id="UP001374535"/>
    </source>
</evidence>
<reference evidence="4 5" key="1">
    <citation type="journal article" date="2023" name="Life. Sci Alliance">
        <title>Evolutionary insights into 3D genome organization and epigenetic landscape of Vigna mungo.</title>
        <authorList>
            <person name="Junaid A."/>
            <person name="Singh B."/>
            <person name="Bhatia S."/>
        </authorList>
    </citation>
    <scope>NUCLEOTIDE SEQUENCE [LARGE SCALE GENOMIC DNA]</scope>
    <source>
        <strain evidence="4">Urdbean</strain>
    </source>
</reference>
<evidence type="ECO:0000313" key="4">
    <source>
        <dbReference type="EMBL" id="WVY94394.1"/>
    </source>
</evidence>
<gene>
    <name evidence="4" type="ORF">V8G54_033482</name>
</gene>
<feature type="non-terminal residue" evidence="4">
    <location>
        <position position="147"/>
    </location>
</feature>
<feature type="signal peptide" evidence="2">
    <location>
        <begin position="1"/>
        <end position="20"/>
    </location>
</feature>
<accession>A0AAQ3MPW4</accession>
<dbReference type="Proteomes" id="UP001374535">
    <property type="component" value="Chromosome 10"/>
</dbReference>
<sequence>HKLRTFGCLCFPWLVPYTTSKLLPKSQPCVFLGYSPTQSAYICYNPSSQKYYTSRHVQFVETVFPYSSSQPPTLCQPHPPHNPNLPLALIHELHEPTRPPSPFSPSILTHTETEPTPNRTTMSSSPDLSTGSSVPPAAVEALAVDPP</sequence>
<keyword evidence="5" id="KW-1185">Reference proteome</keyword>
<evidence type="ECO:0000256" key="2">
    <source>
        <dbReference type="SAM" id="SignalP"/>
    </source>
</evidence>
<organism evidence="4 5">
    <name type="scientific">Vigna mungo</name>
    <name type="common">Black gram</name>
    <name type="synonym">Phaseolus mungo</name>
    <dbReference type="NCBI Taxonomy" id="3915"/>
    <lineage>
        <taxon>Eukaryota</taxon>
        <taxon>Viridiplantae</taxon>
        <taxon>Streptophyta</taxon>
        <taxon>Embryophyta</taxon>
        <taxon>Tracheophyta</taxon>
        <taxon>Spermatophyta</taxon>
        <taxon>Magnoliopsida</taxon>
        <taxon>eudicotyledons</taxon>
        <taxon>Gunneridae</taxon>
        <taxon>Pentapetalae</taxon>
        <taxon>rosids</taxon>
        <taxon>fabids</taxon>
        <taxon>Fabales</taxon>
        <taxon>Fabaceae</taxon>
        <taxon>Papilionoideae</taxon>
        <taxon>50 kb inversion clade</taxon>
        <taxon>NPAAA clade</taxon>
        <taxon>indigoferoid/millettioid clade</taxon>
        <taxon>Phaseoleae</taxon>
        <taxon>Vigna</taxon>
    </lineage>
</organism>
<feature type="domain" description="Retroviral polymerase SH3-like" evidence="3">
    <location>
        <begin position="8"/>
        <end position="70"/>
    </location>
</feature>
<dbReference type="AlphaFoldDB" id="A0AAQ3MPW4"/>
<feature type="region of interest" description="Disordered" evidence="1">
    <location>
        <begin position="93"/>
        <end position="147"/>
    </location>
</feature>
<dbReference type="EMBL" id="CP144691">
    <property type="protein sequence ID" value="WVY94394.1"/>
    <property type="molecule type" value="Genomic_DNA"/>
</dbReference>
<dbReference type="Pfam" id="PF25597">
    <property type="entry name" value="SH3_retrovirus"/>
    <property type="match status" value="1"/>
</dbReference>
<protein>
    <recommendedName>
        <fullName evidence="3">Retroviral polymerase SH3-like domain-containing protein</fullName>
    </recommendedName>
</protein>
<dbReference type="InterPro" id="IPR057670">
    <property type="entry name" value="SH3_retrovirus"/>
</dbReference>
<feature type="non-terminal residue" evidence="4">
    <location>
        <position position="1"/>
    </location>
</feature>
<keyword evidence="2" id="KW-0732">Signal</keyword>
<evidence type="ECO:0000256" key="1">
    <source>
        <dbReference type="SAM" id="MobiDB-lite"/>
    </source>
</evidence>
<feature type="compositionally biased region" description="Polar residues" evidence="1">
    <location>
        <begin position="104"/>
        <end position="133"/>
    </location>
</feature>
<proteinExistence type="predicted"/>